<dbReference type="PROSITE" id="PS50011">
    <property type="entry name" value="PROTEIN_KINASE_DOM"/>
    <property type="match status" value="1"/>
</dbReference>
<protein>
    <recommendedName>
        <fullName evidence="1">non-specific serine/threonine protein kinase</fullName>
        <ecNumber evidence="1">2.7.11.1</ecNumber>
    </recommendedName>
</protein>
<evidence type="ECO:0000256" key="3">
    <source>
        <dbReference type="ARBA" id="ARBA00022679"/>
    </source>
</evidence>
<reference evidence="12 13" key="1">
    <citation type="journal article" date="2016" name="Proc. Natl. Acad. Sci. U.S.A.">
        <title>Comparative genomics of biotechnologically important yeasts.</title>
        <authorList>
            <person name="Riley R."/>
            <person name="Haridas S."/>
            <person name="Wolfe K.H."/>
            <person name="Lopes M.R."/>
            <person name="Hittinger C.T."/>
            <person name="Goeker M."/>
            <person name="Salamov A.A."/>
            <person name="Wisecaver J.H."/>
            <person name="Long T.M."/>
            <person name="Calvey C.H."/>
            <person name="Aerts A.L."/>
            <person name="Barry K.W."/>
            <person name="Choi C."/>
            <person name="Clum A."/>
            <person name="Coughlan A.Y."/>
            <person name="Deshpande S."/>
            <person name="Douglass A.P."/>
            <person name="Hanson S.J."/>
            <person name="Klenk H.-P."/>
            <person name="LaButti K.M."/>
            <person name="Lapidus A."/>
            <person name="Lindquist E.A."/>
            <person name="Lipzen A.M."/>
            <person name="Meier-Kolthoff J.P."/>
            <person name="Ohm R.A."/>
            <person name="Otillar R.P."/>
            <person name="Pangilinan J.L."/>
            <person name="Peng Y."/>
            <person name="Rokas A."/>
            <person name="Rosa C.A."/>
            <person name="Scheuner C."/>
            <person name="Sibirny A.A."/>
            <person name="Slot J.C."/>
            <person name="Stielow J.B."/>
            <person name="Sun H."/>
            <person name="Kurtzman C.P."/>
            <person name="Blackwell M."/>
            <person name="Grigoriev I.V."/>
            <person name="Jeffries T.W."/>
        </authorList>
    </citation>
    <scope>NUCLEOTIDE SEQUENCE [LARGE SCALE GENOMIC DNA]</scope>
    <source>
        <strain evidence="13">ATCC 18201 / CBS 1600 / BCRC 20928 / JCM 3617 / NBRC 0987 / NRRL Y-1542</strain>
    </source>
</reference>
<dbReference type="STRING" id="983966.A0A1E4S1K4"/>
<dbReference type="AlphaFoldDB" id="A0A1E4S1K4"/>
<feature type="region of interest" description="Disordered" evidence="10">
    <location>
        <begin position="1"/>
        <end position="92"/>
    </location>
</feature>
<feature type="compositionally biased region" description="Low complexity" evidence="10">
    <location>
        <begin position="25"/>
        <end position="36"/>
    </location>
</feature>
<comment type="catalytic activity">
    <reaction evidence="8">
        <text>L-seryl-[protein] + ATP = O-phospho-L-seryl-[protein] + ADP + H(+)</text>
        <dbReference type="Rhea" id="RHEA:17989"/>
        <dbReference type="Rhea" id="RHEA-COMP:9863"/>
        <dbReference type="Rhea" id="RHEA-COMP:11604"/>
        <dbReference type="ChEBI" id="CHEBI:15378"/>
        <dbReference type="ChEBI" id="CHEBI:29999"/>
        <dbReference type="ChEBI" id="CHEBI:30616"/>
        <dbReference type="ChEBI" id="CHEBI:83421"/>
        <dbReference type="ChEBI" id="CHEBI:456216"/>
        <dbReference type="EC" id="2.7.11.1"/>
    </reaction>
</comment>
<dbReference type="PANTHER" id="PTHR47634:SF9">
    <property type="entry name" value="PROTEIN KINASE DOMAIN-CONTAINING PROTEIN-RELATED"/>
    <property type="match status" value="1"/>
</dbReference>
<feature type="domain" description="Protein kinase" evidence="11">
    <location>
        <begin position="105"/>
        <end position="561"/>
    </location>
</feature>
<sequence length="596" mass="65882">MAFQNAAGVEPSLPHGLQTNFDHQGAAASAGASASGPGVGGGADNGAREEGHDKFGDDGSDAFDSDSEDEEVEPKDLRDEEEVEDYKKGGYHPAYKGETYKDGKYTLVRKLGWGHFSTVWLARDNEMSRHVAMKIVRSAKEYTVAALDEVKLLQKVADTPPQHEGKEHVIAFLDSFIHSGPNGDHVIMVFEVLGESLLSLIKRYKHRGIPVIYVKQIAKQMLLALDFLHRECGIIHTDLKPENALIEIGDVEQIVAMVEATERAQKNQRKLERRMSRTNSTAAIPASGMAYASSISSTPSRNGRRSRRQTIIIGSQPLPSPIRSGHYFQDRDQAMANGSAVTNSYIGSSLANNSVKNELKTPVDIVGNSLSSMSISPDNSGSHYSDAKSTVEPDTEHQISVKIVDLGNSCWYDEHFTDDIQTREYRSPEVLIGAPWGCSADIWSFACTIFELLTGDYLFQPVKGHSYSKDDDHIAQIIELLGKFPSQLLKDGKYSREFFNSRGELRNITKLKPWGLKAVLMDKYKYSETDAHEISDFLLPMLSINPEKRADAGGMLNHPWLSDAIGLENVVVERPLCGQGTDIPGWSREIKGHPKH</sequence>
<keyword evidence="3" id="KW-0808">Transferase</keyword>
<dbReference type="InterPro" id="IPR011009">
    <property type="entry name" value="Kinase-like_dom_sf"/>
</dbReference>
<dbReference type="Proteomes" id="UP000094389">
    <property type="component" value="Unassembled WGS sequence"/>
</dbReference>
<dbReference type="Gene3D" id="1.10.510.10">
    <property type="entry name" value="Transferase(Phosphotransferase) domain 1"/>
    <property type="match status" value="1"/>
</dbReference>
<dbReference type="PROSITE" id="PS00107">
    <property type="entry name" value="PROTEIN_KINASE_ATP"/>
    <property type="match status" value="1"/>
</dbReference>
<dbReference type="InterPro" id="IPR017441">
    <property type="entry name" value="Protein_kinase_ATP_BS"/>
</dbReference>
<evidence type="ECO:0000256" key="1">
    <source>
        <dbReference type="ARBA" id="ARBA00012513"/>
    </source>
</evidence>
<evidence type="ECO:0000256" key="10">
    <source>
        <dbReference type="SAM" id="MobiDB-lite"/>
    </source>
</evidence>
<evidence type="ECO:0000256" key="7">
    <source>
        <dbReference type="ARBA" id="ARBA00047899"/>
    </source>
</evidence>
<evidence type="ECO:0000256" key="8">
    <source>
        <dbReference type="ARBA" id="ARBA00048679"/>
    </source>
</evidence>
<dbReference type="FunFam" id="1.10.510.10:FF:000591">
    <property type="entry name" value="Serine protein kinase Sky1"/>
    <property type="match status" value="1"/>
</dbReference>
<feature type="binding site" evidence="9">
    <location>
        <position position="134"/>
    </location>
    <ligand>
        <name>ATP</name>
        <dbReference type="ChEBI" id="CHEBI:30616"/>
    </ligand>
</feature>
<dbReference type="GO" id="GO:0050684">
    <property type="term" value="P:regulation of mRNA processing"/>
    <property type="evidence" value="ECO:0007669"/>
    <property type="project" value="TreeGrafter"/>
</dbReference>
<dbReference type="GO" id="GO:0005524">
    <property type="term" value="F:ATP binding"/>
    <property type="evidence" value="ECO:0007669"/>
    <property type="project" value="UniProtKB-UniRule"/>
</dbReference>
<dbReference type="PANTHER" id="PTHR47634">
    <property type="entry name" value="PROTEIN KINASE DOMAIN-CONTAINING PROTEIN-RELATED"/>
    <property type="match status" value="1"/>
</dbReference>
<proteinExistence type="predicted"/>
<keyword evidence="5 12" id="KW-0418">Kinase</keyword>
<dbReference type="OMA" id="NHKGPNG"/>
<feature type="compositionally biased region" description="Acidic residues" evidence="10">
    <location>
        <begin position="58"/>
        <end position="84"/>
    </location>
</feature>
<evidence type="ECO:0000256" key="5">
    <source>
        <dbReference type="ARBA" id="ARBA00022777"/>
    </source>
</evidence>
<keyword evidence="6 9" id="KW-0067">ATP-binding</keyword>
<evidence type="ECO:0000256" key="6">
    <source>
        <dbReference type="ARBA" id="ARBA00022840"/>
    </source>
</evidence>
<accession>A0A1E4S1K4</accession>
<dbReference type="EC" id="2.7.11.1" evidence="1"/>
<dbReference type="GO" id="GO:0000245">
    <property type="term" value="P:spliceosomal complex assembly"/>
    <property type="evidence" value="ECO:0007669"/>
    <property type="project" value="TreeGrafter"/>
</dbReference>
<organism evidence="12 13">
    <name type="scientific">Cyberlindnera jadinii (strain ATCC 18201 / CBS 1600 / BCRC 20928 / JCM 3617 / NBRC 0987 / NRRL Y-1542)</name>
    <name type="common">Torula yeast</name>
    <name type="synonym">Candida utilis</name>
    <dbReference type="NCBI Taxonomy" id="983966"/>
    <lineage>
        <taxon>Eukaryota</taxon>
        <taxon>Fungi</taxon>
        <taxon>Dikarya</taxon>
        <taxon>Ascomycota</taxon>
        <taxon>Saccharomycotina</taxon>
        <taxon>Saccharomycetes</taxon>
        <taxon>Phaffomycetales</taxon>
        <taxon>Phaffomycetaceae</taxon>
        <taxon>Cyberlindnera</taxon>
    </lineage>
</organism>
<keyword evidence="4 9" id="KW-0547">Nucleotide-binding</keyword>
<dbReference type="SUPFAM" id="SSF56112">
    <property type="entry name" value="Protein kinase-like (PK-like)"/>
    <property type="match status" value="1"/>
</dbReference>
<evidence type="ECO:0000256" key="9">
    <source>
        <dbReference type="PROSITE-ProRule" id="PRU10141"/>
    </source>
</evidence>
<dbReference type="Gene3D" id="3.30.200.20">
    <property type="entry name" value="Phosphorylase Kinase, domain 1"/>
    <property type="match status" value="1"/>
</dbReference>
<evidence type="ECO:0000256" key="2">
    <source>
        <dbReference type="ARBA" id="ARBA00022527"/>
    </source>
</evidence>
<evidence type="ECO:0000313" key="12">
    <source>
        <dbReference type="EMBL" id="ODV73351.1"/>
    </source>
</evidence>
<comment type="catalytic activity">
    <reaction evidence="7">
        <text>L-threonyl-[protein] + ATP = O-phospho-L-threonyl-[protein] + ADP + H(+)</text>
        <dbReference type="Rhea" id="RHEA:46608"/>
        <dbReference type="Rhea" id="RHEA-COMP:11060"/>
        <dbReference type="Rhea" id="RHEA-COMP:11605"/>
        <dbReference type="ChEBI" id="CHEBI:15378"/>
        <dbReference type="ChEBI" id="CHEBI:30013"/>
        <dbReference type="ChEBI" id="CHEBI:30616"/>
        <dbReference type="ChEBI" id="CHEBI:61977"/>
        <dbReference type="ChEBI" id="CHEBI:456216"/>
        <dbReference type="EC" id="2.7.11.1"/>
    </reaction>
</comment>
<dbReference type="CDD" id="cd14136">
    <property type="entry name" value="STKc_SRPK"/>
    <property type="match status" value="1"/>
</dbReference>
<dbReference type="SMART" id="SM00220">
    <property type="entry name" value="S_TKc"/>
    <property type="match status" value="1"/>
</dbReference>
<dbReference type="RefSeq" id="XP_020070390.1">
    <property type="nucleotide sequence ID" value="XM_020216878.1"/>
</dbReference>
<dbReference type="GeneID" id="30991274"/>
<feature type="compositionally biased region" description="Basic and acidic residues" evidence="10">
    <location>
        <begin position="46"/>
        <end position="57"/>
    </location>
</feature>
<evidence type="ECO:0000259" key="11">
    <source>
        <dbReference type="PROSITE" id="PS50011"/>
    </source>
</evidence>
<dbReference type="GO" id="GO:0004674">
    <property type="term" value="F:protein serine/threonine kinase activity"/>
    <property type="evidence" value="ECO:0007669"/>
    <property type="project" value="UniProtKB-KW"/>
</dbReference>
<gene>
    <name evidence="12" type="ORF">CYBJADRAFT_177661</name>
</gene>
<keyword evidence="2" id="KW-0723">Serine/threonine-protein kinase</keyword>
<dbReference type="OrthoDB" id="2649at2759"/>
<dbReference type="Pfam" id="PF00069">
    <property type="entry name" value="Pkinase"/>
    <property type="match status" value="2"/>
</dbReference>
<dbReference type="InterPro" id="IPR000719">
    <property type="entry name" value="Prot_kinase_dom"/>
</dbReference>
<name>A0A1E4S1K4_CYBJN</name>
<dbReference type="EMBL" id="KV453931">
    <property type="protein sequence ID" value="ODV73351.1"/>
    <property type="molecule type" value="Genomic_DNA"/>
</dbReference>
<keyword evidence="13" id="KW-1185">Reference proteome</keyword>
<dbReference type="GO" id="GO:0005634">
    <property type="term" value="C:nucleus"/>
    <property type="evidence" value="ECO:0007669"/>
    <property type="project" value="TreeGrafter"/>
</dbReference>
<dbReference type="GO" id="GO:0005737">
    <property type="term" value="C:cytoplasm"/>
    <property type="evidence" value="ECO:0007669"/>
    <property type="project" value="TreeGrafter"/>
</dbReference>
<evidence type="ECO:0000313" key="13">
    <source>
        <dbReference type="Proteomes" id="UP000094389"/>
    </source>
</evidence>
<dbReference type="InterPro" id="IPR051334">
    <property type="entry name" value="SRPK"/>
</dbReference>
<evidence type="ECO:0000256" key="4">
    <source>
        <dbReference type="ARBA" id="ARBA00022741"/>
    </source>
</evidence>